<dbReference type="InParanoid" id="D6Z0R0"/>
<dbReference type="GO" id="GO:0003677">
    <property type="term" value="F:DNA binding"/>
    <property type="evidence" value="ECO:0007669"/>
    <property type="project" value="UniProtKB-KW"/>
</dbReference>
<dbReference type="EMBL" id="CP001940">
    <property type="protein sequence ID" value="ADH85289.1"/>
    <property type="molecule type" value="Genomic_DNA"/>
</dbReference>
<dbReference type="PANTHER" id="PTHR33154:SF18">
    <property type="entry name" value="ARSENICAL RESISTANCE OPERON REPRESSOR"/>
    <property type="match status" value="1"/>
</dbReference>
<dbReference type="KEGG" id="dak:DaAHT2_0583"/>
<dbReference type="GO" id="GO:0003700">
    <property type="term" value="F:DNA-binding transcription factor activity"/>
    <property type="evidence" value="ECO:0007669"/>
    <property type="project" value="InterPro"/>
</dbReference>
<dbReference type="InterPro" id="IPR011991">
    <property type="entry name" value="ArsR-like_HTH"/>
</dbReference>
<evidence type="ECO:0000259" key="4">
    <source>
        <dbReference type="PROSITE" id="PS50987"/>
    </source>
</evidence>
<dbReference type="AlphaFoldDB" id="D6Z0R0"/>
<dbReference type="FunCoup" id="D6Z0R0">
    <property type="interactions" value="220"/>
</dbReference>
<gene>
    <name evidence="5" type="ordered locus">DaAHT2_0583</name>
</gene>
<feature type="domain" description="HTH arsR-type" evidence="4">
    <location>
        <begin position="3"/>
        <end position="104"/>
    </location>
</feature>
<evidence type="ECO:0000313" key="6">
    <source>
        <dbReference type="Proteomes" id="UP000001508"/>
    </source>
</evidence>
<dbReference type="HOGENOM" id="CLU_097806_3_1_7"/>
<dbReference type="NCBIfam" id="NF033788">
    <property type="entry name" value="HTH_metalloreg"/>
    <property type="match status" value="1"/>
</dbReference>
<keyword evidence="6" id="KW-1185">Reference proteome</keyword>
<dbReference type="eggNOG" id="COG0640">
    <property type="taxonomic scope" value="Bacteria"/>
</dbReference>
<evidence type="ECO:0000313" key="5">
    <source>
        <dbReference type="EMBL" id="ADH85289.1"/>
    </source>
</evidence>
<keyword evidence="1" id="KW-0805">Transcription regulation</keyword>
<organism evidence="5 6">
    <name type="scientific">Desulfurivibrio alkaliphilus (strain DSM 19089 / UNIQEM U267 / AHT2)</name>
    <dbReference type="NCBI Taxonomy" id="589865"/>
    <lineage>
        <taxon>Bacteria</taxon>
        <taxon>Pseudomonadati</taxon>
        <taxon>Thermodesulfobacteriota</taxon>
        <taxon>Desulfobulbia</taxon>
        <taxon>Desulfobulbales</taxon>
        <taxon>Desulfobulbaceae</taxon>
        <taxon>Desulfurivibrio</taxon>
    </lineage>
</organism>
<dbReference type="InterPro" id="IPR036388">
    <property type="entry name" value="WH-like_DNA-bd_sf"/>
</dbReference>
<dbReference type="CDD" id="cd00090">
    <property type="entry name" value="HTH_ARSR"/>
    <property type="match status" value="1"/>
</dbReference>
<dbReference type="Gene3D" id="1.10.10.10">
    <property type="entry name" value="Winged helix-like DNA-binding domain superfamily/Winged helix DNA-binding domain"/>
    <property type="match status" value="1"/>
</dbReference>
<evidence type="ECO:0000256" key="2">
    <source>
        <dbReference type="ARBA" id="ARBA00023125"/>
    </source>
</evidence>
<dbReference type="InterPro" id="IPR051081">
    <property type="entry name" value="HTH_MetalResp_TranReg"/>
</dbReference>
<keyword evidence="3" id="KW-0804">Transcription</keyword>
<dbReference type="SUPFAM" id="SSF46785">
    <property type="entry name" value="Winged helix' DNA-binding domain"/>
    <property type="match status" value="1"/>
</dbReference>
<name>D6Z0R0_DESAT</name>
<protein>
    <submittedName>
        <fullName evidence="5">Transcriptional regulator, ArsR family</fullName>
    </submittedName>
</protein>
<dbReference type="InterPro" id="IPR001845">
    <property type="entry name" value="HTH_ArsR_DNA-bd_dom"/>
</dbReference>
<dbReference type="STRING" id="589865.DaAHT2_0583"/>
<dbReference type="Pfam" id="PF01022">
    <property type="entry name" value="HTH_5"/>
    <property type="match status" value="1"/>
</dbReference>
<evidence type="ECO:0000256" key="3">
    <source>
        <dbReference type="ARBA" id="ARBA00023163"/>
    </source>
</evidence>
<proteinExistence type="predicted"/>
<dbReference type="Proteomes" id="UP000001508">
    <property type="component" value="Chromosome"/>
</dbReference>
<dbReference type="PRINTS" id="PR00778">
    <property type="entry name" value="HTHARSR"/>
</dbReference>
<sequence>MRIYDLVMKDIADILKGLSEEVRLRLLLLLHRHGELCVCELIGALGLPQSTISRHLAYLKHSGWVTGSRRGAWMHYRLAPNPEPLRREILSALAGEAKNRAEVQQDEVNLALYLQNKTNQERCR</sequence>
<dbReference type="PROSITE" id="PS50987">
    <property type="entry name" value="HTH_ARSR_2"/>
    <property type="match status" value="1"/>
</dbReference>
<reference evidence="6" key="1">
    <citation type="submission" date="2010-02" db="EMBL/GenBank/DDBJ databases">
        <title>Complete sequence of Desulfurivibrio alkaliphilus AHT2.</title>
        <authorList>
            <consortium name="US DOE Joint Genome Institute"/>
            <person name="Pitluck S."/>
            <person name="Chertkov O."/>
            <person name="Detter J.C."/>
            <person name="Han C."/>
            <person name="Tapia R."/>
            <person name="Larimer F."/>
            <person name="Land M."/>
            <person name="Hauser L."/>
            <person name="Kyrpides N."/>
            <person name="Mikhailova N."/>
            <person name="Sorokin D.Y."/>
            <person name="Muyzer G."/>
            <person name="Woyke T."/>
        </authorList>
    </citation>
    <scope>NUCLEOTIDE SEQUENCE [LARGE SCALE GENOMIC DNA]</scope>
    <source>
        <strain evidence="6">DSM 19089 / UNIQEM U267 / AHT2</strain>
    </source>
</reference>
<dbReference type="InterPro" id="IPR036390">
    <property type="entry name" value="WH_DNA-bd_sf"/>
</dbReference>
<keyword evidence="2" id="KW-0238">DNA-binding</keyword>
<accession>D6Z0R0</accession>
<evidence type="ECO:0000256" key="1">
    <source>
        <dbReference type="ARBA" id="ARBA00023015"/>
    </source>
</evidence>
<dbReference type="SMART" id="SM00418">
    <property type="entry name" value="HTH_ARSR"/>
    <property type="match status" value="1"/>
</dbReference>
<dbReference type="PANTHER" id="PTHR33154">
    <property type="entry name" value="TRANSCRIPTIONAL REGULATOR, ARSR FAMILY"/>
    <property type="match status" value="1"/>
</dbReference>